<dbReference type="GO" id="GO:0016491">
    <property type="term" value="F:oxidoreductase activity"/>
    <property type="evidence" value="ECO:0007669"/>
    <property type="project" value="UniProtKB-KW"/>
</dbReference>
<evidence type="ECO:0000256" key="4">
    <source>
        <dbReference type="ARBA" id="ARBA00023284"/>
    </source>
</evidence>
<dbReference type="EMBL" id="AP025226">
    <property type="protein sequence ID" value="BDB97956.1"/>
    <property type="molecule type" value="Genomic_DNA"/>
</dbReference>
<dbReference type="KEGG" id="scas:SACC_09730"/>
<dbReference type="Proteomes" id="UP001319921">
    <property type="component" value="Chromosome"/>
</dbReference>
<keyword evidence="7" id="KW-1185">Reference proteome</keyword>
<evidence type="ECO:0000259" key="5">
    <source>
        <dbReference type="Pfam" id="PF01323"/>
    </source>
</evidence>
<gene>
    <name evidence="6" type="ORF">SACC_09730</name>
</gene>
<keyword evidence="1" id="KW-0732">Signal</keyword>
<dbReference type="Pfam" id="PF01323">
    <property type="entry name" value="DSBA"/>
    <property type="match status" value="1"/>
</dbReference>
<reference evidence="6 7" key="1">
    <citation type="journal article" date="2022" name="Microbiol. Resour. Announc.">
        <title>Complete Genome Sequence of the Hyperthermophilic and Acidophilic Archaeon Saccharolobus caldissimus Strain HS-3T.</title>
        <authorList>
            <person name="Sakai H.D."/>
            <person name="Kurosawa N."/>
        </authorList>
    </citation>
    <scope>NUCLEOTIDE SEQUENCE [LARGE SCALE GENOMIC DNA]</scope>
    <source>
        <strain evidence="6 7">JCM32116</strain>
    </source>
</reference>
<protein>
    <submittedName>
        <fullName evidence="6">DSBA oxidoreductase</fullName>
    </submittedName>
</protein>
<dbReference type="GeneID" id="68865718"/>
<dbReference type="Gene3D" id="3.40.30.10">
    <property type="entry name" value="Glutaredoxin"/>
    <property type="match status" value="1"/>
</dbReference>
<feature type="domain" description="DSBA-like thioredoxin" evidence="5">
    <location>
        <begin position="5"/>
        <end position="203"/>
    </location>
</feature>
<evidence type="ECO:0000313" key="6">
    <source>
        <dbReference type="EMBL" id="BDB97956.1"/>
    </source>
</evidence>
<dbReference type="PANTHER" id="PTHR13887:SF14">
    <property type="entry name" value="DISULFIDE BOND FORMATION PROTEIN D"/>
    <property type="match status" value="1"/>
</dbReference>
<evidence type="ECO:0000256" key="3">
    <source>
        <dbReference type="ARBA" id="ARBA00023157"/>
    </source>
</evidence>
<name>A0AAQ4CQ75_9CREN</name>
<accession>A0AAQ4CQ75</accession>
<evidence type="ECO:0000313" key="7">
    <source>
        <dbReference type="Proteomes" id="UP001319921"/>
    </source>
</evidence>
<keyword evidence="4" id="KW-0676">Redox-active center</keyword>
<dbReference type="PANTHER" id="PTHR13887">
    <property type="entry name" value="GLUTATHIONE S-TRANSFERASE KAPPA"/>
    <property type="match status" value="1"/>
</dbReference>
<dbReference type="SUPFAM" id="SSF52833">
    <property type="entry name" value="Thioredoxin-like"/>
    <property type="match status" value="1"/>
</dbReference>
<keyword evidence="2" id="KW-0560">Oxidoreductase</keyword>
<dbReference type="RefSeq" id="WP_229571909.1">
    <property type="nucleotide sequence ID" value="NZ_AP025226.1"/>
</dbReference>
<evidence type="ECO:0000256" key="2">
    <source>
        <dbReference type="ARBA" id="ARBA00023002"/>
    </source>
</evidence>
<evidence type="ECO:0000256" key="1">
    <source>
        <dbReference type="ARBA" id="ARBA00022729"/>
    </source>
</evidence>
<organism evidence="6 7">
    <name type="scientific">Saccharolobus caldissimus</name>
    <dbReference type="NCBI Taxonomy" id="1702097"/>
    <lineage>
        <taxon>Archaea</taxon>
        <taxon>Thermoproteota</taxon>
        <taxon>Thermoprotei</taxon>
        <taxon>Sulfolobales</taxon>
        <taxon>Sulfolobaceae</taxon>
        <taxon>Saccharolobus</taxon>
    </lineage>
</organism>
<keyword evidence="3" id="KW-1015">Disulfide bond</keyword>
<dbReference type="AlphaFoldDB" id="A0AAQ4CQ75"/>
<dbReference type="InterPro" id="IPR001853">
    <property type="entry name" value="DSBA-like_thioredoxin_dom"/>
</dbReference>
<sequence>MVVKITFFHDVLCPFCFVTSRRLRKVVKEFGNEVIVKHKAFMIISSLEDLKAAAPTEEEAREIFKQEFSIIKRYYPDYDPEKVINKGKITWVWSLPPLMACKAAEYQKGDNGYWDYFDKAQEKFFLEGENINDDNVLIQIAKEVGLNIDKFKEDFKSKKTRMSVYEDEAEAHAMGIRGVPALLINDYWLIRGVQDEDYLKSVIEDLLTNGGEPKKVKLKAYWEAYQ</sequence>
<proteinExistence type="predicted"/>
<dbReference type="InterPro" id="IPR036249">
    <property type="entry name" value="Thioredoxin-like_sf"/>
</dbReference>